<evidence type="ECO:0000313" key="2">
    <source>
        <dbReference type="EMBL" id="CAH1413326.1"/>
    </source>
</evidence>
<reference evidence="2 3" key="1">
    <citation type="submission" date="2022-01" db="EMBL/GenBank/DDBJ databases">
        <authorList>
            <person name="Xiong W."/>
            <person name="Schranz E."/>
        </authorList>
    </citation>
    <scope>NUCLEOTIDE SEQUENCE [LARGE SCALE GENOMIC DNA]</scope>
</reference>
<sequence length="327" mass="37214">MFLLPEVAKRGLSKISEQDSKQPTTVTTSQGLVPGGDNLLLPWYWSCQPLGSPQYTAPMTGHMRSDVSPFRIQFGHHFLKLLVANDFSTLPEAHACTAWLKSLTTTTIVDGIEECRKLCGGHEESENEEEEKGRMVIHAIERAMVLGYYLKKVWFNPGVGDILMGFSLWKAHCCNLSLSYKYHTRSSDCPKIMKSSFLERLVHAAHCLHQSTSKIHNKFIKTTNAMSENDPTFHLTCLQILKQVNIKSAKDRRRPPRPSMTNFRQTPLIGIRARLVSKDYAPKLSWQPSTLVLDRHLLAEDIVYVFLCRYCGFGNILAYWSNCMYLT</sequence>
<dbReference type="EMBL" id="CAKMRJ010000001">
    <property type="protein sequence ID" value="CAH1413326.1"/>
    <property type="molecule type" value="Genomic_DNA"/>
</dbReference>
<evidence type="ECO:0000259" key="1">
    <source>
        <dbReference type="Pfam" id="PF22924"/>
    </source>
</evidence>
<evidence type="ECO:0000313" key="3">
    <source>
        <dbReference type="Proteomes" id="UP001157418"/>
    </source>
</evidence>
<dbReference type="Gene3D" id="1.20.140.10">
    <property type="entry name" value="Butyryl-CoA Dehydrogenase, subunit A, domain 3"/>
    <property type="match status" value="1"/>
</dbReference>
<dbReference type="InterPro" id="IPR036250">
    <property type="entry name" value="AcylCo_DH-like_C"/>
</dbReference>
<organism evidence="2 3">
    <name type="scientific">Lactuca virosa</name>
    <dbReference type="NCBI Taxonomy" id="75947"/>
    <lineage>
        <taxon>Eukaryota</taxon>
        <taxon>Viridiplantae</taxon>
        <taxon>Streptophyta</taxon>
        <taxon>Embryophyta</taxon>
        <taxon>Tracheophyta</taxon>
        <taxon>Spermatophyta</taxon>
        <taxon>Magnoliopsida</taxon>
        <taxon>eudicotyledons</taxon>
        <taxon>Gunneridae</taxon>
        <taxon>Pentapetalae</taxon>
        <taxon>asterids</taxon>
        <taxon>campanulids</taxon>
        <taxon>Asterales</taxon>
        <taxon>Asteraceae</taxon>
        <taxon>Cichorioideae</taxon>
        <taxon>Cichorieae</taxon>
        <taxon>Lactucinae</taxon>
        <taxon>Lactuca</taxon>
    </lineage>
</organism>
<dbReference type="Proteomes" id="UP001157418">
    <property type="component" value="Unassembled WGS sequence"/>
</dbReference>
<gene>
    <name evidence="2" type="ORF">LVIROSA_LOCUS1292</name>
</gene>
<feature type="domain" description="Acyl-CoA oxidase C-alpha1" evidence="1">
    <location>
        <begin position="85"/>
        <end position="122"/>
    </location>
</feature>
<name>A0AAU9LIQ1_9ASTR</name>
<proteinExistence type="predicted"/>
<accession>A0AAU9LIQ1</accession>
<dbReference type="GO" id="GO:0016627">
    <property type="term" value="F:oxidoreductase activity, acting on the CH-CH group of donors"/>
    <property type="evidence" value="ECO:0007669"/>
    <property type="project" value="InterPro"/>
</dbReference>
<keyword evidence="3" id="KW-1185">Reference proteome</keyword>
<comment type="caution">
    <text evidence="2">The sequence shown here is derived from an EMBL/GenBank/DDBJ whole genome shotgun (WGS) entry which is preliminary data.</text>
</comment>
<dbReference type="InterPro" id="IPR055060">
    <property type="entry name" value="ACOX_C_alpha1"/>
</dbReference>
<protein>
    <recommendedName>
        <fullName evidence="1">Acyl-CoA oxidase C-alpha1 domain-containing protein</fullName>
    </recommendedName>
</protein>
<dbReference type="SUPFAM" id="SSF47203">
    <property type="entry name" value="Acyl-CoA dehydrogenase C-terminal domain-like"/>
    <property type="match status" value="1"/>
</dbReference>
<dbReference type="Pfam" id="PF22924">
    <property type="entry name" value="ACOX_C_alpha1"/>
    <property type="match status" value="1"/>
</dbReference>
<dbReference type="AlphaFoldDB" id="A0AAU9LIQ1"/>